<evidence type="ECO:0000313" key="1">
    <source>
        <dbReference type="EMBL" id="AWH85053.1"/>
    </source>
</evidence>
<dbReference type="RefSeq" id="WP_108777758.1">
    <property type="nucleotide sequence ID" value="NZ_CP029186.1"/>
</dbReference>
<proteinExistence type="predicted"/>
<protein>
    <submittedName>
        <fullName evidence="1">Uncharacterized protein</fullName>
    </submittedName>
</protein>
<organism evidence="1 2">
    <name type="scientific">Flavobacterium album</name>
    <dbReference type="NCBI Taxonomy" id="2175091"/>
    <lineage>
        <taxon>Bacteria</taxon>
        <taxon>Pseudomonadati</taxon>
        <taxon>Bacteroidota</taxon>
        <taxon>Flavobacteriia</taxon>
        <taxon>Flavobacteriales</taxon>
        <taxon>Flavobacteriaceae</taxon>
        <taxon>Flavobacterium</taxon>
    </lineage>
</organism>
<name>A0A2S1QXD8_9FLAO</name>
<dbReference type="EMBL" id="CP029186">
    <property type="protein sequence ID" value="AWH85053.1"/>
    <property type="molecule type" value="Genomic_DNA"/>
</dbReference>
<gene>
    <name evidence="1" type="ORF">HYN59_07895</name>
</gene>
<evidence type="ECO:0000313" key="2">
    <source>
        <dbReference type="Proteomes" id="UP000244929"/>
    </source>
</evidence>
<sequence>MISGRGSRKDFIDLFVLLEKFSLKEMIGFYKQKYHDGSEFLVLKSLSYFEDADEEAMPVMLIKNSWDEIKQKIKAVTEEYLRLL</sequence>
<dbReference type="Proteomes" id="UP000244929">
    <property type="component" value="Chromosome"/>
</dbReference>
<dbReference type="KEGG" id="falb:HYN59_07895"/>
<dbReference type="AlphaFoldDB" id="A0A2S1QXD8"/>
<keyword evidence="2" id="KW-1185">Reference proteome</keyword>
<dbReference type="OrthoDB" id="9796281at2"/>
<accession>A0A2S1QXD8</accession>
<reference evidence="1 2" key="1">
    <citation type="submission" date="2018-04" db="EMBL/GenBank/DDBJ databases">
        <title>Genome sequencing of Flavobacterium sp. HYN0059.</title>
        <authorList>
            <person name="Yi H."/>
            <person name="Baek C."/>
        </authorList>
    </citation>
    <scope>NUCLEOTIDE SEQUENCE [LARGE SCALE GENOMIC DNA]</scope>
    <source>
        <strain evidence="1 2">HYN0059</strain>
    </source>
</reference>